<reference evidence="2 3" key="1">
    <citation type="submission" date="2016-08" db="EMBL/GenBank/DDBJ databases">
        <authorList>
            <person name="Seilhamer J.J."/>
        </authorList>
    </citation>
    <scope>NUCLEOTIDE SEQUENCE [LARGE SCALE GENOMIC DNA]</scope>
    <source>
        <strain evidence="2 3">PH27A</strain>
    </source>
</reference>
<dbReference type="InterPro" id="IPR029069">
    <property type="entry name" value="HotDog_dom_sf"/>
</dbReference>
<evidence type="ECO:0000259" key="1">
    <source>
        <dbReference type="Pfam" id="PF09500"/>
    </source>
</evidence>
<accession>A0A1E2VAE9</accession>
<evidence type="ECO:0000313" key="2">
    <source>
        <dbReference type="EMBL" id="ODC03903.1"/>
    </source>
</evidence>
<dbReference type="OrthoDB" id="572024at2"/>
<dbReference type="AlphaFoldDB" id="A0A1E2VAE9"/>
<dbReference type="Pfam" id="PF09500">
    <property type="entry name" value="YiiD_C"/>
    <property type="match status" value="1"/>
</dbReference>
<gene>
    <name evidence="2" type="ORF">BFW38_10460</name>
</gene>
<comment type="caution">
    <text evidence="2">The sequence shown here is derived from an EMBL/GenBank/DDBJ whole genome shotgun (WGS) entry which is preliminary data.</text>
</comment>
<keyword evidence="3" id="KW-1185">Reference proteome</keyword>
<dbReference type="RefSeq" id="WP_068998532.1">
    <property type="nucleotide sequence ID" value="NZ_MDTQ01000001.1"/>
</dbReference>
<sequence length="160" mass="17345">MKSRHHEQLLTADLTSFMAEVGTSIPLVPHLGIQSLQWEDPRSLLMSVRLSPLVNDKGTGFGGGLNALSTLLGWCFMTLQLRAAGCECPVVVSHHQTEFVAPVTDDFVLRCQPQPEASIAEMLARVKAKGRGRLMLTMTLDQGAQCCLRASGRYVALAAP</sequence>
<proteinExistence type="predicted"/>
<feature type="domain" description="Thioesterase putative" evidence="1">
    <location>
        <begin position="19"/>
        <end position="157"/>
    </location>
</feature>
<dbReference type="InterPro" id="IPR012660">
    <property type="entry name" value="YiiD_C"/>
</dbReference>
<dbReference type="SUPFAM" id="SSF54637">
    <property type="entry name" value="Thioesterase/thiol ester dehydrase-isomerase"/>
    <property type="match status" value="1"/>
</dbReference>
<evidence type="ECO:0000313" key="3">
    <source>
        <dbReference type="Proteomes" id="UP000094291"/>
    </source>
</evidence>
<organism evidence="2 3">
    <name type="scientific">Terasakiispira papahanaumokuakeensis</name>
    <dbReference type="NCBI Taxonomy" id="197479"/>
    <lineage>
        <taxon>Bacteria</taxon>
        <taxon>Pseudomonadati</taxon>
        <taxon>Pseudomonadota</taxon>
        <taxon>Gammaproteobacteria</taxon>
        <taxon>Oceanospirillales</taxon>
        <taxon>Terasakiispira</taxon>
    </lineage>
</organism>
<dbReference type="STRING" id="197479.BFW38_10460"/>
<dbReference type="Proteomes" id="UP000094291">
    <property type="component" value="Unassembled WGS sequence"/>
</dbReference>
<dbReference type="EMBL" id="MDTQ01000001">
    <property type="protein sequence ID" value="ODC03903.1"/>
    <property type="molecule type" value="Genomic_DNA"/>
</dbReference>
<protein>
    <recommendedName>
        <fullName evidence="1">Thioesterase putative domain-containing protein</fullName>
    </recommendedName>
</protein>
<dbReference type="Gene3D" id="3.10.129.10">
    <property type="entry name" value="Hotdog Thioesterase"/>
    <property type="match status" value="1"/>
</dbReference>
<name>A0A1E2VAE9_9GAMM</name>